<reference evidence="3" key="1">
    <citation type="submission" date="2017-02" db="EMBL/GenBank/DDBJ databases">
        <authorList>
            <person name="Varghese N."/>
            <person name="Submissions S."/>
        </authorList>
    </citation>
    <scope>NUCLEOTIDE SEQUENCE [LARGE SCALE GENOMIC DNA]</scope>
    <source>
        <strain evidence="3">DSM 23546</strain>
    </source>
</reference>
<evidence type="ECO:0008006" key="4">
    <source>
        <dbReference type="Google" id="ProtNLM"/>
    </source>
</evidence>
<dbReference type="PANTHER" id="PTHR37953">
    <property type="entry name" value="UPF0127 PROTEIN MJ1496"/>
    <property type="match status" value="1"/>
</dbReference>
<accession>A0A1T4ZRG6</accession>
<organism evidence="2 3">
    <name type="scientific">Maribacter arcticus</name>
    <dbReference type="NCBI Taxonomy" id="561365"/>
    <lineage>
        <taxon>Bacteria</taxon>
        <taxon>Pseudomonadati</taxon>
        <taxon>Bacteroidota</taxon>
        <taxon>Flavobacteriia</taxon>
        <taxon>Flavobacteriales</taxon>
        <taxon>Flavobacteriaceae</taxon>
        <taxon>Maribacter</taxon>
    </lineage>
</organism>
<dbReference type="RefSeq" id="WP_079510522.1">
    <property type="nucleotide sequence ID" value="NZ_FUYL01000001.1"/>
</dbReference>
<dbReference type="AlphaFoldDB" id="A0A1T4ZRG6"/>
<feature type="signal peptide" evidence="1">
    <location>
        <begin position="1"/>
        <end position="20"/>
    </location>
</feature>
<dbReference type="PANTHER" id="PTHR37953:SF1">
    <property type="entry name" value="UPF0127 PROTEIN MJ1496"/>
    <property type="match status" value="1"/>
</dbReference>
<dbReference type="Pfam" id="PF02643">
    <property type="entry name" value="DUF192"/>
    <property type="match status" value="1"/>
</dbReference>
<dbReference type="OrthoDB" id="5526466at2"/>
<dbReference type="Proteomes" id="UP000190339">
    <property type="component" value="Unassembled WGS sequence"/>
</dbReference>
<dbReference type="PROSITE" id="PS51257">
    <property type="entry name" value="PROKAR_LIPOPROTEIN"/>
    <property type="match status" value="1"/>
</dbReference>
<gene>
    <name evidence="2" type="ORF">SAMN05660866_00191</name>
</gene>
<name>A0A1T4ZRG6_9FLAO</name>
<keyword evidence="3" id="KW-1185">Reference proteome</keyword>
<evidence type="ECO:0000256" key="1">
    <source>
        <dbReference type="SAM" id="SignalP"/>
    </source>
</evidence>
<proteinExistence type="predicted"/>
<dbReference type="STRING" id="561365.SAMN05660866_00191"/>
<evidence type="ECO:0000313" key="2">
    <source>
        <dbReference type="EMBL" id="SKB25384.1"/>
    </source>
</evidence>
<feature type="chain" id="PRO_5012120355" description="DUF192 domain-containing protein" evidence="1">
    <location>
        <begin position="21"/>
        <end position="164"/>
    </location>
</feature>
<dbReference type="EMBL" id="FUYL01000001">
    <property type="protein sequence ID" value="SKB25384.1"/>
    <property type="molecule type" value="Genomic_DNA"/>
</dbReference>
<sequence>MLKLKSIIWVLIAAFPLVFSSCKEDAKKTISTQQIEFTHEGNLNVYLNTSDSLKTNFDIEFAETDYETQTGLMYRKGMKNNQAMLFIFPDVATHSFYMKNTEFSLDIIYIKEDMTIASMQENAQPFNESGLSSMAPIKYVLEINGGLAEALGISIGDRISFSRN</sequence>
<dbReference type="InterPro" id="IPR038695">
    <property type="entry name" value="Saro_0823-like_sf"/>
</dbReference>
<dbReference type="InterPro" id="IPR003795">
    <property type="entry name" value="DUF192"/>
</dbReference>
<dbReference type="Gene3D" id="2.60.120.1140">
    <property type="entry name" value="Protein of unknown function DUF192"/>
    <property type="match status" value="1"/>
</dbReference>
<keyword evidence="1" id="KW-0732">Signal</keyword>
<protein>
    <recommendedName>
        <fullName evidence="4">DUF192 domain-containing protein</fullName>
    </recommendedName>
</protein>
<evidence type="ECO:0000313" key="3">
    <source>
        <dbReference type="Proteomes" id="UP000190339"/>
    </source>
</evidence>